<feature type="coiled-coil region" evidence="1">
    <location>
        <begin position="34"/>
        <end position="61"/>
    </location>
</feature>
<proteinExistence type="predicted"/>
<keyword evidence="3" id="KW-1185">Reference proteome</keyword>
<evidence type="ECO:0000313" key="3">
    <source>
        <dbReference type="Proteomes" id="UP000501690"/>
    </source>
</evidence>
<accession>A0A4D6ME23</accession>
<keyword evidence="1" id="KW-0175">Coiled coil</keyword>
<sequence>MKKGRQASYSIEDEKNNLKYNFLLEDYLQIQKEYVSKKRKLQAEKRKRDKLVQEVRFLRQKYKHFTETPTARNTQNEEEYIHDVLIEKKMNCVAIETDLQQESNDREEEAVEKSLPMNFSINEKKSKKKVSWDETVIVYNYACMD</sequence>
<reference evidence="2 3" key="1">
    <citation type="submission" date="2019-04" db="EMBL/GenBank/DDBJ databases">
        <title>An improved genome assembly and genetic linkage map for asparagus bean, Vigna unguiculata ssp. sesquipedialis.</title>
        <authorList>
            <person name="Xia Q."/>
            <person name="Zhang R."/>
            <person name="Dong Y."/>
        </authorList>
    </citation>
    <scope>NUCLEOTIDE SEQUENCE [LARGE SCALE GENOMIC DNA]</scope>
    <source>
        <tissue evidence="2">Leaf</tissue>
    </source>
</reference>
<dbReference type="AlphaFoldDB" id="A0A4D6ME23"/>
<dbReference type="PANTHER" id="PTHR34807">
    <property type="entry name" value="OS08G0270800 PROTEIN"/>
    <property type="match status" value="1"/>
</dbReference>
<protein>
    <submittedName>
        <fullName evidence="2">Uncharacterized protein</fullName>
    </submittedName>
</protein>
<organism evidence="2 3">
    <name type="scientific">Vigna unguiculata</name>
    <name type="common">Cowpea</name>
    <dbReference type="NCBI Taxonomy" id="3917"/>
    <lineage>
        <taxon>Eukaryota</taxon>
        <taxon>Viridiplantae</taxon>
        <taxon>Streptophyta</taxon>
        <taxon>Embryophyta</taxon>
        <taxon>Tracheophyta</taxon>
        <taxon>Spermatophyta</taxon>
        <taxon>Magnoliopsida</taxon>
        <taxon>eudicotyledons</taxon>
        <taxon>Gunneridae</taxon>
        <taxon>Pentapetalae</taxon>
        <taxon>rosids</taxon>
        <taxon>fabids</taxon>
        <taxon>Fabales</taxon>
        <taxon>Fabaceae</taxon>
        <taxon>Papilionoideae</taxon>
        <taxon>50 kb inversion clade</taxon>
        <taxon>NPAAA clade</taxon>
        <taxon>indigoferoid/millettioid clade</taxon>
        <taxon>Phaseoleae</taxon>
        <taxon>Vigna</taxon>
    </lineage>
</organism>
<dbReference type="Proteomes" id="UP000501690">
    <property type="component" value="Linkage Group LG7"/>
</dbReference>
<dbReference type="EMBL" id="CP039351">
    <property type="protein sequence ID" value="QCD99217.1"/>
    <property type="molecule type" value="Genomic_DNA"/>
</dbReference>
<gene>
    <name evidence="2" type="ORF">DEO72_LG7g498</name>
</gene>
<evidence type="ECO:0000256" key="1">
    <source>
        <dbReference type="SAM" id="Coils"/>
    </source>
</evidence>
<name>A0A4D6ME23_VIGUN</name>
<evidence type="ECO:0000313" key="2">
    <source>
        <dbReference type="EMBL" id="QCD99217.1"/>
    </source>
</evidence>
<dbReference type="PANTHER" id="PTHR34807:SF6">
    <property type="entry name" value="MYB-CC TYPE TRANSCRIPTION FACTOR LHEQLE-CONTAINING DOMAIN-CONTAINING PROTEIN"/>
    <property type="match status" value="1"/>
</dbReference>